<accession>B0EI13</accession>
<name>B0EI13_ENTDS</name>
<dbReference type="AlphaFoldDB" id="B0EI13"/>
<organism evidence="2">
    <name type="scientific">Entamoeba dispar (strain ATCC PRA-260 / SAW760)</name>
    <dbReference type="NCBI Taxonomy" id="370354"/>
    <lineage>
        <taxon>Eukaryota</taxon>
        <taxon>Amoebozoa</taxon>
        <taxon>Evosea</taxon>
        <taxon>Archamoebae</taxon>
        <taxon>Mastigamoebida</taxon>
        <taxon>Entamoebidae</taxon>
        <taxon>Entamoeba</taxon>
    </lineage>
</organism>
<dbReference type="Proteomes" id="UP000008076">
    <property type="component" value="Unassembled WGS sequence"/>
</dbReference>
<dbReference type="KEGG" id="edi:EDI_293540"/>
<keyword evidence="2" id="KW-1185">Reference proteome</keyword>
<dbReference type="RefSeq" id="XP_001737865.1">
    <property type="nucleotide sequence ID" value="XM_001737813.1"/>
</dbReference>
<feature type="non-terminal residue" evidence="1">
    <location>
        <position position="297"/>
    </location>
</feature>
<sequence>MEKTLANIIENNNIKKNILPKYFQYFNSYISDVKCVDNKTFEIETIELEVNFKEEEINENSVLKTNRFNELLTSIRQEKGNVSISSLKFVIRKNNNEALKLLIKELVISCDDQPIILFNELEIHINTNNNPVFQYCIKSEKEKCCIKGDESLFDLLFGYEQSLLKKEININVGSIEWNVPYEVINGDEIFEGIKEINTFKQELVKILTLKTPASYWSFQKTETQIGELPQIQLIWNCQEPIKMSINIDNGITIQMLLKLDNEREYGMCIDSIHIFNNSQEYIEIHSIAVTEEQVSCD</sequence>
<protein>
    <submittedName>
        <fullName evidence="1">Uncharacterized protein</fullName>
    </submittedName>
</protein>
<gene>
    <name evidence="1" type="ORF">EDI_293540</name>
</gene>
<reference evidence="2" key="1">
    <citation type="submission" date="2007-12" db="EMBL/GenBank/DDBJ databases">
        <title>Annotation of Entamoeba dispar SAW760.</title>
        <authorList>
            <person name="Lorenzi H."/>
            <person name="Inman J."/>
            <person name="Schobel S."/>
            <person name="Amedeo P."/>
            <person name="Caler E."/>
        </authorList>
    </citation>
    <scope>NUCLEOTIDE SEQUENCE [LARGE SCALE GENOMIC DNA]</scope>
    <source>
        <strain evidence="2">ATCC PRA-260 / SAW760</strain>
    </source>
</reference>
<dbReference type="EMBL" id="DS549371">
    <property type="protein sequence ID" value="EDR25828.1"/>
    <property type="molecule type" value="Genomic_DNA"/>
</dbReference>
<proteinExistence type="predicted"/>
<evidence type="ECO:0000313" key="2">
    <source>
        <dbReference type="Proteomes" id="UP000008076"/>
    </source>
</evidence>
<dbReference type="GeneID" id="5882926"/>
<dbReference type="VEuPathDB" id="AmoebaDB:EDI_293540"/>
<evidence type="ECO:0000313" key="1">
    <source>
        <dbReference type="EMBL" id="EDR25828.1"/>
    </source>
</evidence>